<feature type="region of interest" description="Disordered" evidence="2">
    <location>
        <begin position="15"/>
        <end position="55"/>
    </location>
</feature>
<feature type="compositionally biased region" description="Basic and acidic residues" evidence="2">
    <location>
        <begin position="44"/>
        <end position="55"/>
    </location>
</feature>
<dbReference type="Proteomes" id="UP000053201">
    <property type="component" value="Unassembled WGS sequence"/>
</dbReference>
<gene>
    <name evidence="3" type="ORF">SPPG_03423</name>
</gene>
<keyword evidence="4" id="KW-1185">Reference proteome</keyword>
<accession>A0A0L0HKS4</accession>
<protein>
    <submittedName>
        <fullName evidence="3">Uncharacterized protein</fullName>
    </submittedName>
</protein>
<dbReference type="STRING" id="645134.A0A0L0HKS4"/>
<dbReference type="Gene3D" id="1.10.287.1490">
    <property type="match status" value="1"/>
</dbReference>
<dbReference type="AlphaFoldDB" id="A0A0L0HKS4"/>
<dbReference type="VEuPathDB" id="FungiDB:SPPG_03423"/>
<dbReference type="OrthoDB" id="2130396at2759"/>
<organism evidence="3 4">
    <name type="scientific">Spizellomyces punctatus (strain DAOM BR117)</name>
    <dbReference type="NCBI Taxonomy" id="645134"/>
    <lineage>
        <taxon>Eukaryota</taxon>
        <taxon>Fungi</taxon>
        <taxon>Fungi incertae sedis</taxon>
        <taxon>Chytridiomycota</taxon>
        <taxon>Chytridiomycota incertae sedis</taxon>
        <taxon>Chytridiomycetes</taxon>
        <taxon>Spizellomycetales</taxon>
        <taxon>Spizellomycetaceae</taxon>
        <taxon>Spizellomyces</taxon>
    </lineage>
</organism>
<dbReference type="EMBL" id="KQ257454">
    <property type="protein sequence ID" value="KND01628.1"/>
    <property type="molecule type" value="Genomic_DNA"/>
</dbReference>
<dbReference type="RefSeq" id="XP_016609667.1">
    <property type="nucleotide sequence ID" value="XM_016751691.1"/>
</dbReference>
<evidence type="ECO:0000313" key="3">
    <source>
        <dbReference type="EMBL" id="KND01628.1"/>
    </source>
</evidence>
<name>A0A0L0HKS4_SPIPD</name>
<dbReference type="GeneID" id="27686942"/>
<dbReference type="InParanoid" id="A0A0L0HKS4"/>
<reference evidence="3 4" key="1">
    <citation type="submission" date="2009-08" db="EMBL/GenBank/DDBJ databases">
        <title>The Genome Sequence of Spizellomyces punctatus strain DAOM BR117.</title>
        <authorList>
            <consortium name="The Broad Institute Genome Sequencing Platform"/>
            <person name="Russ C."/>
            <person name="Cuomo C."/>
            <person name="Shea T."/>
            <person name="Young S.K."/>
            <person name="Zeng Q."/>
            <person name="Koehrsen M."/>
            <person name="Haas B."/>
            <person name="Borodovsky M."/>
            <person name="Guigo R."/>
            <person name="Alvarado L."/>
            <person name="Berlin A."/>
            <person name="Bochicchio J."/>
            <person name="Borenstein D."/>
            <person name="Chapman S."/>
            <person name="Chen Z."/>
            <person name="Engels R."/>
            <person name="Freedman E."/>
            <person name="Gellesch M."/>
            <person name="Goldberg J."/>
            <person name="Griggs A."/>
            <person name="Gujja S."/>
            <person name="Heiman D."/>
            <person name="Hepburn T."/>
            <person name="Howarth C."/>
            <person name="Jen D."/>
            <person name="Larson L."/>
            <person name="Lewis B."/>
            <person name="Mehta T."/>
            <person name="Park D."/>
            <person name="Pearson M."/>
            <person name="Roberts A."/>
            <person name="Saif S."/>
            <person name="Shenoy N."/>
            <person name="Sisk P."/>
            <person name="Stolte C."/>
            <person name="Sykes S."/>
            <person name="Thomson T."/>
            <person name="Walk T."/>
            <person name="White J."/>
            <person name="Yandava C."/>
            <person name="Burger G."/>
            <person name="Gray M.W."/>
            <person name="Holland P.W.H."/>
            <person name="King N."/>
            <person name="Lang F.B.F."/>
            <person name="Roger A.J."/>
            <person name="Ruiz-Trillo I."/>
            <person name="Lander E."/>
            <person name="Nusbaum C."/>
        </authorList>
    </citation>
    <scope>NUCLEOTIDE SEQUENCE [LARGE SCALE GENOMIC DNA]</scope>
    <source>
        <strain evidence="3 4">DAOM BR117</strain>
    </source>
</reference>
<sequence>MTTPTYTYPAFQIRYPLGKGFPTSGVRKSQSPTRRPRSSPSTLPREKPEREKERSAVENEYIKNLQQQVYLLELETRYLRSGRSKSGNEDTSFPFQGTDATSACLNGGVPTAPLNTVIKDLKNKYVELQEGYKRQVEKLQETITNLQKQNHTTTLTTESLTQTRDQLLQDLQTLQTNHNTEKDGLYKTIHTLKQDHENLKAEMRRLEISYERCREEKEEGVKEVVGFKMEVERLRGQVEEQVQVHDKLQKKVEELSRDKAFLQAQLETTPPPPPQIPPETLQSLKTQLLTSQTQHQQTETLRLKLQTDCSNLIKLNTELTMEIESLRDELGRERRARGHTGRMEWVKETANVRQEVEDLRDQIGMLKIKIQVGENQKGELVEKLKATETSLSKTLESRTTLSERVQSLQDRLHAQTLDIVSLNQDKSILIDDLATLKNTHTLLQSKYDSLLQKNHSLTVELEAHKQQHADKQKLAKLLKEVEYSGESYLGLMKGVRQVLDKCQKDEQGDADVE</sequence>
<feature type="coiled-coil region" evidence="1">
    <location>
        <begin position="118"/>
        <end position="265"/>
    </location>
</feature>
<dbReference type="OMA" id="RKATEMH"/>
<evidence type="ECO:0000313" key="4">
    <source>
        <dbReference type="Proteomes" id="UP000053201"/>
    </source>
</evidence>
<proteinExistence type="predicted"/>
<feature type="coiled-coil region" evidence="1">
    <location>
        <begin position="309"/>
        <end position="362"/>
    </location>
</feature>
<keyword evidence="1" id="KW-0175">Coiled coil</keyword>
<evidence type="ECO:0000256" key="2">
    <source>
        <dbReference type="SAM" id="MobiDB-lite"/>
    </source>
</evidence>
<evidence type="ECO:0000256" key="1">
    <source>
        <dbReference type="SAM" id="Coils"/>
    </source>
</evidence>